<dbReference type="Proteomes" id="UP000215914">
    <property type="component" value="Unassembled WGS sequence"/>
</dbReference>
<name>A0A9K3H6G3_HELAN</name>
<protein>
    <submittedName>
        <fullName evidence="2">EF-hand domain-containing protein</fullName>
    </submittedName>
</protein>
<dbReference type="PROSITE" id="PS50222">
    <property type="entry name" value="EF_HAND_2"/>
    <property type="match status" value="1"/>
</dbReference>
<proteinExistence type="predicted"/>
<comment type="caution">
    <text evidence="2">The sequence shown here is derived from an EMBL/GenBank/DDBJ whole genome shotgun (WGS) entry which is preliminary data.</text>
</comment>
<dbReference type="EMBL" id="MNCJ02000330">
    <property type="protein sequence ID" value="KAF5766764.1"/>
    <property type="molecule type" value="Genomic_DNA"/>
</dbReference>
<organism evidence="2 3">
    <name type="scientific">Helianthus annuus</name>
    <name type="common">Common sunflower</name>
    <dbReference type="NCBI Taxonomy" id="4232"/>
    <lineage>
        <taxon>Eukaryota</taxon>
        <taxon>Viridiplantae</taxon>
        <taxon>Streptophyta</taxon>
        <taxon>Embryophyta</taxon>
        <taxon>Tracheophyta</taxon>
        <taxon>Spermatophyta</taxon>
        <taxon>Magnoliopsida</taxon>
        <taxon>eudicotyledons</taxon>
        <taxon>Gunneridae</taxon>
        <taxon>Pentapetalae</taxon>
        <taxon>asterids</taxon>
        <taxon>campanulids</taxon>
        <taxon>Asterales</taxon>
        <taxon>Asteraceae</taxon>
        <taxon>Asteroideae</taxon>
        <taxon>Heliantheae alliance</taxon>
        <taxon>Heliantheae</taxon>
        <taxon>Helianthus</taxon>
    </lineage>
</organism>
<dbReference type="InterPro" id="IPR002048">
    <property type="entry name" value="EF_hand_dom"/>
</dbReference>
<gene>
    <name evidence="2" type="ORF">HanXRQr2_Chr15g0719271</name>
</gene>
<dbReference type="Gene3D" id="1.10.238.10">
    <property type="entry name" value="EF-hand"/>
    <property type="match status" value="1"/>
</dbReference>
<reference evidence="2" key="1">
    <citation type="journal article" date="2017" name="Nature">
        <title>The sunflower genome provides insights into oil metabolism, flowering and Asterid evolution.</title>
        <authorList>
            <person name="Badouin H."/>
            <person name="Gouzy J."/>
            <person name="Grassa C.J."/>
            <person name="Murat F."/>
            <person name="Staton S.E."/>
            <person name="Cottret L."/>
            <person name="Lelandais-Briere C."/>
            <person name="Owens G.L."/>
            <person name="Carrere S."/>
            <person name="Mayjonade B."/>
            <person name="Legrand L."/>
            <person name="Gill N."/>
            <person name="Kane N.C."/>
            <person name="Bowers J.E."/>
            <person name="Hubner S."/>
            <person name="Bellec A."/>
            <person name="Berard A."/>
            <person name="Berges H."/>
            <person name="Blanchet N."/>
            <person name="Boniface M.C."/>
            <person name="Brunel D."/>
            <person name="Catrice O."/>
            <person name="Chaidir N."/>
            <person name="Claudel C."/>
            <person name="Donnadieu C."/>
            <person name="Faraut T."/>
            <person name="Fievet G."/>
            <person name="Helmstetter N."/>
            <person name="King M."/>
            <person name="Knapp S.J."/>
            <person name="Lai Z."/>
            <person name="Le Paslier M.C."/>
            <person name="Lippi Y."/>
            <person name="Lorenzon L."/>
            <person name="Mandel J.R."/>
            <person name="Marage G."/>
            <person name="Marchand G."/>
            <person name="Marquand E."/>
            <person name="Bret-Mestries E."/>
            <person name="Morien E."/>
            <person name="Nambeesan S."/>
            <person name="Nguyen T."/>
            <person name="Pegot-Espagnet P."/>
            <person name="Pouilly N."/>
            <person name="Raftis F."/>
            <person name="Sallet E."/>
            <person name="Schiex T."/>
            <person name="Thomas J."/>
            <person name="Vandecasteele C."/>
            <person name="Vares D."/>
            <person name="Vear F."/>
            <person name="Vautrin S."/>
            <person name="Crespi M."/>
            <person name="Mangin B."/>
            <person name="Burke J.M."/>
            <person name="Salse J."/>
            <person name="Munos S."/>
            <person name="Vincourt P."/>
            <person name="Rieseberg L.H."/>
            <person name="Langlade N.B."/>
        </authorList>
    </citation>
    <scope>NUCLEOTIDE SEQUENCE</scope>
    <source>
        <tissue evidence="2">Leaves</tissue>
    </source>
</reference>
<dbReference type="Gramene" id="mRNA:HanXRQr2_Chr15g0719271">
    <property type="protein sequence ID" value="mRNA:HanXRQr2_Chr15g0719271"/>
    <property type="gene ID" value="HanXRQr2_Chr15g0719271"/>
</dbReference>
<reference evidence="2" key="2">
    <citation type="submission" date="2020-06" db="EMBL/GenBank/DDBJ databases">
        <title>Helianthus annuus Genome sequencing and assembly Release 2.</title>
        <authorList>
            <person name="Gouzy J."/>
            <person name="Langlade N."/>
            <person name="Munos S."/>
        </authorList>
    </citation>
    <scope>NUCLEOTIDE SEQUENCE</scope>
    <source>
        <tissue evidence="2">Leaves</tissue>
    </source>
</reference>
<accession>A0A9K3H6G3</accession>
<sequence length="142" mass="15996">MSIWYCTGHFRYRYPFFGTFYIGTGTCSSLIIDRLWFNLLISFSGTCDLMKISAPWCSACPEMAVNTDKFELYFKLADVDQDGRVSGSEAVSFFQAFGLPKPVLAQDKKMKMAALAFGEDQRGTSTAPLTNEDLRFLFMGAR</sequence>
<evidence type="ECO:0000259" key="1">
    <source>
        <dbReference type="PROSITE" id="PS50222"/>
    </source>
</evidence>
<dbReference type="GO" id="GO:0005509">
    <property type="term" value="F:calcium ion binding"/>
    <property type="evidence" value="ECO:0007669"/>
    <property type="project" value="InterPro"/>
</dbReference>
<evidence type="ECO:0000313" key="2">
    <source>
        <dbReference type="EMBL" id="KAF5766764.1"/>
    </source>
</evidence>
<dbReference type="PANTHER" id="PTHR11216">
    <property type="entry name" value="EH DOMAIN"/>
    <property type="match status" value="1"/>
</dbReference>
<dbReference type="PANTHER" id="PTHR11216:SF161">
    <property type="entry name" value="CALCIUM-BINDING EF HAND FAMILY PROTEIN"/>
    <property type="match status" value="1"/>
</dbReference>
<dbReference type="AlphaFoldDB" id="A0A9K3H6G3"/>
<evidence type="ECO:0000313" key="3">
    <source>
        <dbReference type="Proteomes" id="UP000215914"/>
    </source>
</evidence>
<feature type="domain" description="EF-hand" evidence="1">
    <location>
        <begin position="65"/>
        <end position="100"/>
    </location>
</feature>
<keyword evidence="3" id="KW-1185">Reference proteome</keyword>
<dbReference type="InterPro" id="IPR011992">
    <property type="entry name" value="EF-hand-dom_pair"/>
</dbReference>
<dbReference type="SUPFAM" id="SSF47473">
    <property type="entry name" value="EF-hand"/>
    <property type="match status" value="1"/>
</dbReference>